<feature type="region of interest" description="Disordered" evidence="13">
    <location>
        <begin position="656"/>
        <end position="683"/>
    </location>
</feature>
<keyword evidence="7" id="KW-0406">Ion transport</keyword>
<dbReference type="EMBL" id="VHSG01000012">
    <property type="protein sequence ID" value="TQV78945.1"/>
    <property type="molecule type" value="Genomic_DNA"/>
</dbReference>
<keyword evidence="5 11" id="KW-0812">Transmembrane</keyword>
<evidence type="ECO:0000256" key="4">
    <source>
        <dbReference type="ARBA" id="ARBA00022496"/>
    </source>
</evidence>
<evidence type="ECO:0000256" key="11">
    <source>
        <dbReference type="PROSITE-ProRule" id="PRU01360"/>
    </source>
</evidence>
<reference evidence="16 17" key="1">
    <citation type="submission" date="2019-06" db="EMBL/GenBank/DDBJ databases">
        <title>Whole genome sequence for Cellvibrionaceae sp. R142.</title>
        <authorList>
            <person name="Wang G."/>
        </authorList>
    </citation>
    <scope>NUCLEOTIDE SEQUENCE [LARGE SCALE GENOMIC DNA]</scope>
    <source>
        <strain evidence="16 17">R142</strain>
    </source>
</reference>
<name>A0A545TNZ4_9GAMM</name>
<comment type="caution">
    <text evidence="16">The sequence shown here is derived from an EMBL/GenBank/DDBJ whole genome shotgun (WGS) entry which is preliminary data.</text>
</comment>
<evidence type="ECO:0000259" key="15">
    <source>
        <dbReference type="Pfam" id="PF07715"/>
    </source>
</evidence>
<dbReference type="Gene3D" id="3.55.50.30">
    <property type="match status" value="1"/>
</dbReference>
<keyword evidence="6" id="KW-0408">Iron</keyword>
<dbReference type="InterPro" id="IPR036942">
    <property type="entry name" value="Beta-barrel_TonB_sf"/>
</dbReference>
<evidence type="ECO:0000256" key="5">
    <source>
        <dbReference type="ARBA" id="ARBA00022692"/>
    </source>
</evidence>
<accession>A0A545TNZ4</accession>
<comment type="similarity">
    <text evidence="11 12">Belongs to the TonB-dependent receptor family.</text>
</comment>
<dbReference type="Pfam" id="PF07715">
    <property type="entry name" value="Plug"/>
    <property type="match status" value="1"/>
</dbReference>
<keyword evidence="4" id="KW-0410">Iron transport</keyword>
<evidence type="ECO:0000313" key="17">
    <source>
        <dbReference type="Proteomes" id="UP000319732"/>
    </source>
</evidence>
<dbReference type="AlphaFoldDB" id="A0A545TNZ4"/>
<dbReference type="PANTHER" id="PTHR32552">
    <property type="entry name" value="FERRICHROME IRON RECEPTOR-RELATED"/>
    <property type="match status" value="1"/>
</dbReference>
<evidence type="ECO:0000256" key="8">
    <source>
        <dbReference type="ARBA" id="ARBA00023077"/>
    </source>
</evidence>
<keyword evidence="9 11" id="KW-0472">Membrane</keyword>
<comment type="subcellular location">
    <subcellularLocation>
        <location evidence="1 11">Cell outer membrane</location>
        <topology evidence="1 11">Multi-pass membrane protein</topology>
    </subcellularLocation>
</comment>
<evidence type="ECO:0000256" key="7">
    <source>
        <dbReference type="ARBA" id="ARBA00023065"/>
    </source>
</evidence>
<dbReference type="GO" id="GO:0006826">
    <property type="term" value="P:iron ion transport"/>
    <property type="evidence" value="ECO:0007669"/>
    <property type="project" value="UniProtKB-KW"/>
</dbReference>
<evidence type="ECO:0000256" key="2">
    <source>
        <dbReference type="ARBA" id="ARBA00022448"/>
    </source>
</evidence>
<keyword evidence="2 11" id="KW-0813">Transport</keyword>
<evidence type="ECO:0000256" key="12">
    <source>
        <dbReference type="RuleBase" id="RU003357"/>
    </source>
</evidence>
<keyword evidence="8 12" id="KW-0798">TonB box</keyword>
<gene>
    <name evidence="16" type="ORF">FKG94_12820</name>
</gene>
<keyword evidence="3 11" id="KW-1134">Transmembrane beta strand</keyword>
<dbReference type="PROSITE" id="PS52016">
    <property type="entry name" value="TONB_DEPENDENT_REC_3"/>
    <property type="match status" value="1"/>
</dbReference>
<sequence>MFLFPYDVAESRRASTVDGRYTLERALAILLKGSGLSGGLSNQGVVAIRVDDSAVNADEGGGSVNTSSKILASLAGFPVGSSAAQRAVAQDQGGGKDNRALALEEVVVTAQKKEEGIQDVPIAVSAFSGEGLDNFKIERGEELLRAVPNVSFSKSNFSTYNFSIRGIGTKAISAGTDPAVAVSFNNTPLIRNRLFEQEFFDVQRVEVLRGPQGTLYGRNATGGVVNAIPVLPEPNLGGEIEAEVGNFNTRRLSGNLNLPVTDTLSMRFSGVLTKRDGIDTNTFTNNDINDRDLYSTRTIVRWEPSDGLSANFIWQHFNEDDRRSRTGKQLCTRDPGPEMVGDTMVATPMLRARLSQGCLPGSLYDSEAFGAPNAAGFANIWFSTFLSPVGFREDGSFAFIIEPGDDPYFGVKQSRDLREIETSYDPVFHAENDLFQLNLKVLLGDSLEFFSQSTYASDDYYSSQDYNRFVSASNFTDSTGLFNSLGDLGNPNPPTPGGVYTDPQLGPSRGVLSVDISQSDSEQWSQKFRLQSSFDSEFNFGLGANYFNFKSQDDYYVFNNTFTFIAEYVYNREDGDSPFMETRNCDIDEQRECVYVDPNPLGQLDEQGHNYFLSRNQARTKSWAVFGESYWQIAERVKITAGLRYTQDEKVATPIPSQLLLGSQAGGTQTGDGSGGRVSRGYPAQPDIKQNWNRFTGRFVIDWQTETPFTDETLVYFSFAHGYKGGGSNSPRVDIDPRVVQFQPLGETFKPEFVNAIEIGAKNSLNDGSLIFNATAFYYNYRDYQVSQIVDRISFNENFDAESWGLEIETAWRPTPNSRIDLNMGYLDTRIGKGEESIDVMNRTQGNENWMLVRPHVQVPSNCIAPVQAVERVIALEPVHDRLVELALASLCAGTARWGSFTPEIESGLRWYETFGFIYNPLTEAPNAGRGFAANLSGNELPNSPNFTFNLGLQHIFQLSDWELKLRADYYRQSDSYARVYNSAYDKLEGWDNLNAAVTLTHPLSQLQMQLYIKNLFDDAPITDFFTNSDDTGLTANVFTLEPRIFGFSVNKKF</sequence>
<keyword evidence="10 11" id="KW-0998">Cell outer membrane</keyword>
<dbReference type="Pfam" id="PF00593">
    <property type="entry name" value="TonB_dep_Rec_b-barrel"/>
    <property type="match status" value="2"/>
</dbReference>
<dbReference type="SUPFAM" id="SSF56935">
    <property type="entry name" value="Porins"/>
    <property type="match status" value="1"/>
</dbReference>
<dbReference type="GO" id="GO:0009279">
    <property type="term" value="C:cell outer membrane"/>
    <property type="evidence" value="ECO:0007669"/>
    <property type="project" value="UniProtKB-SubCell"/>
</dbReference>
<proteinExistence type="inferred from homology"/>
<organism evidence="16 17">
    <name type="scientific">Exilibacterium tricleocarpae</name>
    <dbReference type="NCBI Taxonomy" id="2591008"/>
    <lineage>
        <taxon>Bacteria</taxon>
        <taxon>Pseudomonadati</taxon>
        <taxon>Pseudomonadota</taxon>
        <taxon>Gammaproteobacteria</taxon>
        <taxon>Cellvibrionales</taxon>
        <taxon>Cellvibrionaceae</taxon>
        <taxon>Exilibacterium</taxon>
    </lineage>
</organism>
<dbReference type="InterPro" id="IPR039426">
    <property type="entry name" value="TonB-dep_rcpt-like"/>
</dbReference>
<keyword evidence="16" id="KW-0675">Receptor</keyword>
<keyword evidence="17" id="KW-1185">Reference proteome</keyword>
<evidence type="ECO:0000256" key="1">
    <source>
        <dbReference type="ARBA" id="ARBA00004571"/>
    </source>
</evidence>
<evidence type="ECO:0000256" key="10">
    <source>
        <dbReference type="ARBA" id="ARBA00023237"/>
    </source>
</evidence>
<dbReference type="Proteomes" id="UP000319732">
    <property type="component" value="Unassembled WGS sequence"/>
</dbReference>
<evidence type="ECO:0000256" key="6">
    <source>
        <dbReference type="ARBA" id="ARBA00023004"/>
    </source>
</evidence>
<evidence type="ECO:0000256" key="9">
    <source>
        <dbReference type="ARBA" id="ARBA00023136"/>
    </source>
</evidence>
<evidence type="ECO:0000256" key="13">
    <source>
        <dbReference type="SAM" id="MobiDB-lite"/>
    </source>
</evidence>
<evidence type="ECO:0000256" key="3">
    <source>
        <dbReference type="ARBA" id="ARBA00022452"/>
    </source>
</evidence>
<dbReference type="Gene3D" id="2.40.170.20">
    <property type="entry name" value="TonB-dependent receptor, beta-barrel domain"/>
    <property type="match status" value="3"/>
</dbReference>
<dbReference type="InterPro" id="IPR012910">
    <property type="entry name" value="Plug_dom"/>
</dbReference>
<feature type="compositionally biased region" description="Gly residues" evidence="13">
    <location>
        <begin position="664"/>
        <end position="678"/>
    </location>
</feature>
<feature type="domain" description="TonB-dependent receptor-like beta-barrel" evidence="14">
    <location>
        <begin position="458"/>
        <end position="833"/>
    </location>
</feature>
<dbReference type="PANTHER" id="PTHR32552:SF81">
    <property type="entry name" value="TONB-DEPENDENT OUTER MEMBRANE RECEPTOR"/>
    <property type="match status" value="1"/>
</dbReference>
<feature type="domain" description="TonB-dependent receptor plug" evidence="15">
    <location>
        <begin position="118"/>
        <end position="224"/>
    </location>
</feature>
<dbReference type="OrthoDB" id="7051185at2"/>
<protein>
    <submittedName>
        <fullName evidence="16">TonB-dependent receptor</fullName>
    </submittedName>
</protein>
<feature type="domain" description="TonB-dependent receptor-like beta-barrel" evidence="14">
    <location>
        <begin position="906"/>
        <end position="1016"/>
    </location>
</feature>
<dbReference type="InterPro" id="IPR000531">
    <property type="entry name" value="Beta-barrel_TonB"/>
</dbReference>
<evidence type="ECO:0000259" key="14">
    <source>
        <dbReference type="Pfam" id="PF00593"/>
    </source>
</evidence>
<evidence type="ECO:0000313" key="16">
    <source>
        <dbReference type="EMBL" id="TQV78945.1"/>
    </source>
</evidence>